<dbReference type="InterPro" id="IPR038389">
    <property type="entry name" value="PSMG2_sf"/>
</dbReference>
<accession>A0ABD5RZ02</accession>
<organism evidence="1 2">
    <name type="scientific">Halobium palmae</name>
    <dbReference type="NCBI Taxonomy" id="1776492"/>
    <lineage>
        <taxon>Archaea</taxon>
        <taxon>Methanobacteriati</taxon>
        <taxon>Methanobacteriota</taxon>
        <taxon>Stenosarchaea group</taxon>
        <taxon>Halobacteria</taxon>
        <taxon>Halobacteriales</taxon>
        <taxon>Haloferacaceae</taxon>
        <taxon>Halobium</taxon>
    </lineage>
</organism>
<dbReference type="EMBL" id="JBHSWU010000228">
    <property type="protein sequence ID" value="MFC6724613.1"/>
    <property type="molecule type" value="Genomic_DNA"/>
</dbReference>
<reference evidence="1 2" key="1">
    <citation type="journal article" date="2019" name="Int. J. Syst. Evol. Microbiol.">
        <title>The Global Catalogue of Microorganisms (GCM) 10K type strain sequencing project: providing services to taxonomists for standard genome sequencing and annotation.</title>
        <authorList>
            <consortium name="The Broad Institute Genomics Platform"/>
            <consortium name="The Broad Institute Genome Sequencing Center for Infectious Disease"/>
            <person name="Wu L."/>
            <person name="Ma J."/>
        </authorList>
    </citation>
    <scope>NUCLEOTIDE SEQUENCE [LARGE SCALE GENOMIC DNA]</scope>
    <source>
        <strain evidence="1 2">NBRC 111368</strain>
    </source>
</reference>
<name>A0ABD5RZ02_9EURY</name>
<protein>
    <submittedName>
        <fullName evidence="1">PAC2 family protein</fullName>
    </submittedName>
</protein>
<dbReference type="InterPro" id="IPR019151">
    <property type="entry name" value="Proteasome_assmbl_chaperone_2"/>
</dbReference>
<gene>
    <name evidence="1" type="ORF">ACFQE1_09540</name>
</gene>
<sequence>GLVVESDPQFPDPEAARVVITDGIGPLTGVDVPTDDLVEHAEEIRDAKERLAARMREADEESTQARPLGMYQ</sequence>
<dbReference type="Proteomes" id="UP001596328">
    <property type="component" value="Unassembled WGS sequence"/>
</dbReference>
<dbReference type="SUPFAM" id="SSF159659">
    <property type="entry name" value="Cgl1923-like"/>
    <property type="match status" value="1"/>
</dbReference>
<comment type="caution">
    <text evidence="1">The sequence shown here is derived from an EMBL/GenBank/DDBJ whole genome shotgun (WGS) entry which is preliminary data.</text>
</comment>
<feature type="non-terminal residue" evidence="1">
    <location>
        <position position="1"/>
    </location>
</feature>
<evidence type="ECO:0000313" key="2">
    <source>
        <dbReference type="Proteomes" id="UP001596328"/>
    </source>
</evidence>
<proteinExistence type="predicted"/>
<evidence type="ECO:0000313" key="1">
    <source>
        <dbReference type="EMBL" id="MFC6724613.1"/>
    </source>
</evidence>
<dbReference type="AlphaFoldDB" id="A0ABD5RZ02"/>
<dbReference type="Pfam" id="PF09754">
    <property type="entry name" value="PAC2"/>
    <property type="match status" value="1"/>
</dbReference>
<dbReference type="Gene3D" id="3.40.50.10900">
    <property type="entry name" value="PAC-like subunit"/>
    <property type="match status" value="1"/>
</dbReference>
<dbReference type="PANTHER" id="PTHR35610">
    <property type="entry name" value="3-ISOPROPYLMALATE DEHYDRATASE-RELATED"/>
    <property type="match status" value="1"/>
</dbReference>
<keyword evidence="2" id="KW-1185">Reference proteome</keyword>
<dbReference type="PANTHER" id="PTHR35610:SF8">
    <property type="entry name" value="3-ISOPROPYLMALATE DEHYDRATASE"/>
    <property type="match status" value="1"/>
</dbReference>